<feature type="region of interest" description="Disordered" evidence="1">
    <location>
        <begin position="45"/>
        <end position="89"/>
    </location>
</feature>
<evidence type="ECO:0000256" key="1">
    <source>
        <dbReference type="SAM" id="MobiDB-lite"/>
    </source>
</evidence>
<gene>
    <name evidence="2" type="ORF">E1298_00745</name>
</gene>
<evidence type="ECO:0000313" key="2">
    <source>
        <dbReference type="EMBL" id="TDD97590.1"/>
    </source>
</evidence>
<name>A0A4R5CGJ3_9ACTN</name>
<protein>
    <submittedName>
        <fullName evidence="2">Uncharacterized protein</fullName>
    </submittedName>
</protein>
<dbReference type="RefSeq" id="WP_131888752.1">
    <property type="nucleotide sequence ID" value="NZ_SMKU01000002.1"/>
</dbReference>
<accession>A0A4R5CGJ3</accession>
<dbReference type="EMBL" id="SMKU01000002">
    <property type="protein sequence ID" value="TDD97590.1"/>
    <property type="molecule type" value="Genomic_DNA"/>
</dbReference>
<reference evidence="2 3" key="1">
    <citation type="submission" date="2019-03" db="EMBL/GenBank/DDBJ databases">
        <title>Draft genome sequences of novel Actinobacteria.</title>
        <authorList>
            <person name="Sahin N."/>
            <person name="Ay H."/>
            <person name="Saygin H."/>
        </authorList>
    </citation>
    <scope>NUCLEOTIDE SEQUENCE [LARGE SCALE GENOMIC DNA]</scope>
    <source>
        <strain evidence="2 3">H3C3</strain>
    </source>
</reference>
<dbReference type="AlphaFoldDB" id="A0A4R5CGJ3"/>
<dbReference type="Proteomes" id="UP000294513">
    <property type="component" value="Unassembled WGS sequence"/>
</dbReference>
<organism evidence="2 3">
    <name type="scientific">Actinomadura rubrisoli</name>
    <dbReference type="NCBI Taxonomy" id="2530368"/>
    <lineage>
        <taxon>Bacteria</taxon>
        <taxon>Bacillati</taxon>
        <taxon>Actinomycetota</taxon>
        <taxon>Actinomycetes</taxon>
        <taxon>Streptosporangiales</taxon>
        <taxon>Thermomonosporaceae</taxon>
        <taxon>Actinomadura</taxon>
    </lineage>
</organism>
<evidence type="ECO:0000313" key="3">
    <source>
        <dbReference type="Proteomes" id="UP000294513"/>
    </source>
</evidence>
<sequence length="89" mass="9814">MSDVEIQAAENRAAGELERRLRPIVTIQDVRAFAERFIADLRAEGWRPPLRPNPGWKQHAAQPGAGPNDDWRAAKEALLRDTQGGSDGA</sequence>
<keyword evidence="3" id="KW-1185">Reference proteome</keyword>
<proteinExistence type="predicted"/>
<comment type="caution">
    <text evidence="2">The sequence shown here is derived from an EMBL/GenBank/DDBJ whole genome shotgun (WGS) entry which is preliminary data.</text>
</comment>
<feature type="compositionally biased region" description="Basic and acidic residues" evidence="1">
    <location>
        <begin position="69"/>
        <end position="79"/>
    </location>
</feature>